<dbReference type="SUPFAM" id="SSF109604">
    <property type="entry name" value="HD-domain/PDEase-like"/>
    <property type="match status" value="1"/>
</dbReference>
<dbReference type="STRING" id="626369.HMPREF0446_00814"/>
<dbReference type="PROSITE" id="PS51831">
    <property type="entry name" value="HD"/>
    <property type="match status" value="1"/>
</dbReference>
<name>D0BLH9_9LACT</name>
<dbReference type="eggNOG" id="COG3481">
    <property type="taxonomic scope" value="Bacteria"/>
</dbReference>
<evidence type="ECO:0000256" key="2">
    <source>
        <dbReference type="ARBA" id="ARBA00022839"/>
    </source>
</evidence>
<dbReference type="InterPro" id="IPR006675">
    <property type="entry name" value="HDIG_dom"/>
</dbReference>
<dbReference type="RefSeq" id="WP_006703087.1">
    <property type="nucleotide sequence ID" value="NZ_KI391971.1"/>
</dbReference>
<dbReference type="FunFam" id="1.10.3210.10:FF:000008">
    <property type="entry name" value="3'-5' exoribonuclease YhaM"/>
    <property type="match status" value="1"/>
</dbReference>
<dbReference type="PANTHER" id="PTHR37294:SF1">
    <property type="entry name" value="3'-5' EXORIBONUCLEASE YHAM"/>
    <property type="match status" value="1"/>
</dbReference>
<dbReference type="GO" id="GO:0031125">
    <property type="term" value="P:rRNA 3'-end processing"/>
    <property type="evidence" value="ECO:0007669"/>
    <property type="project" value="TreeGrafter"/>
</dbReference>
<accession>D0BLH9</accession>
<evidence type="ECO:0000313" key="4">
    <source>
        <dbReference type="EMBL" id="EEW93932.1"/>
    </source>
</evidence>
<dbReference type="NCBIfam" id="TIGR00277">
    <property type="entry name" value="HDIG"/>
    <property type="match status" value="1"/>
</dbReference>
<reference evidence="4" key="1">
    <citation type="submission" date="2009-09" db="EMBL/GenBank/DDBJ databases">
        <authorList>
            <consortium name="The Broad Institute Genome Sequencing Platform"/>
            <person name="Ward D."/>
            <person name="Feldgarden M."/>
            <person name="Earl A."/>
            <person name="Young S.K."/>
            <person name="Zeng Q."/>
            <person name="Koehrsen M."/>
            <person name="Alvarado L."/>
            <person name="Berlin A."/>
            <person name="Bochicchio J."/>
            <person name="Borenstein D."/>
            <person name="Chapman S.B."/>
            <person name="Chen Z."/>
            <person name="Engels R."/>
            <person name="Freedman E."/>
            <person name="Gellesch M."/>
            <person name="Goldberg J."/>
            <person name="Griggs A."/>
            <person name="Gujja S."/>
            <person name="Heilman E."/>
            <person name="Heiman D."/>
            <person name="Hepburn T."/>
            <person name="Howarth C."/>
            <person name="Jen D."/>
            <person name="Larson L."/>
            <person name="Lewis B."/>
            <person name="Mehta T."/>
            <person name="Park D."/>
            <person name="Pearson M."/>
            <person name="Roberts A."/>
            <person name="Saif S."/>
            <person name="Shea T."/>
            <person name="Shenoy N."/>
            <person name="Sisk P."/>
            <person name="Stolte C."/>
            <person name="Sykes S."/>
            <person name="Thomson T."/>
            <person name="Walk T."/>
            <person name="White J."/>
            <person name="Yandava C."/>
            <person name="Sibley C.D."/>
            <person name="Field T.R."/>
            <person name="Grinwis M."/>
            <person name="Eshaghurshan C.S."/>
            <person name="Surette M.G."/>
            <person name="Haas B."/>
            <person name="Nusbaum C."/>
            <person name="Birren B."/>
        </authorList>
    </citation>
    <scope>NUCLEOTIDE SEQUENCE [LARGE SCALE GENOMIC DNA]</scope>
    <source>
        <strain evidence="4">ATCC 700633</strain>
    </source>
</reference>
<dbReference type="PANTHER" id="PTHR37294">
    <property type="entry name" value="3'-5' EXORIBONUCLEASE YHAM"/>
    <property type="match status" value="1"/>
</dbReference>
<dbReference type="Gene3D" id="1.10.3210.10">
    <property type="entry name" value="Hypothetical protein af1432"/>
    <property type="match status" value="1"/>
</dbReference>
<dbReference type="InterPro" id="IPR050798">
    <property type="entry name" value="YhaM_exoribonuc/phosphodiest"/>
</dbReference>
<dbReference type="OrthoDB" id="9778453at2"/>
<dbReference type="SMART" id="SM00471">
    <property type="entry name" value="HDc"/>
    <property type="match status" value="1"/>
</dbReference>
<evidence type="ECO:0000313" key="5">
    <source>
        <dbReference type="Proteomes" id="UP000002939"/>
    </source>
</evidence>
<dbReference type="AlphaFoldDB" id="D0BLH9"/>
<dbReference type="GO" id="GO:0004527">
    <property type="term" value="F:exonuclease activity"/>
    <property type="evidence" value="ECO:0007669"/>
    <property type="project" value="UniProtKB-KW"/>
</dbReference>
<dbReference type="CDD" id="cd04492">
    <property type="entry name" value="YhaM_OBF_like"/>
    <property type="match status" value="1"/>
</dbReference>
<dbReference type="EMBL" id="ACRF02000007">
    <property type="protein sequence ID" value="EEW93932.1"/>
    <property type="molecule type" value="Genomic_DNA"/>
</dbReference>
<keyword evidence="1" id="KW-0378">Hydrolase</keyword>
<dbReference type="HOGENOM" id="CLU_056349_2_0_9"/>
<keyword evidence="5" id="KW-1185">Reference proteome</keyword>
<dbReference type="Proteomes" id="UP000002939">
    <property type="component" value="Unassembled WGS sequence"/>
</dbReference>
<feature type="domain" description="HD" evidence="3">
    <location>
        <begin position="162"/>
        <end position="283"/>
    </location>
</feature>
<comment type="caution">
    <text evidence="4">The sequence shown here is derived from an EMBL/GenBank/DDBJ whole genome shotgun (WGS) entry which is preliminary data.</text>
</comment>
<sequence length="318" mass="36159">MVKKLYDYAVDEALELFLLIKTADVRLAKNGKPFLAFTFQDKSGQMDGKYWSATPEEIERFSSGSIVYLVGKREIFNGMPQIKITGLRLSRPEMGEPNDVSDFLEHAPMKREEMEEELTSILFEIINPTMRRIVHKILGKYQHDFFEYPAAKRHHHAFAGGLSYHTLSMLRLAKAIAEQYPEVNRSLLLSGVLLHDIGKIIELSGAIGTEYTLKGKLMGHIVLMDEEITKACEELDIDQSHEDVVLLKHLVLAHHGKLEYGSPVRPLLLEAEILHHVDLMDASVTMITSALQKTEPGQFSERIFGLDNRTFYKPHTVE</sequence>
<organism evidence="4 5">
    <name type="scientific">Granulicatella elegans ATCC 700633</name>
    <dbReference type="NCBI Taxonomy" id="626369"/>
    <lineage>
        <taxon>Bacteria</taxon>
        <taxon>Bacillati</taxon>
        <taxon>Bacillota</taxon>
        <taxon>Bacilli</taxon>
        <taxon>Lactobacillales</taxon>
        <taxon>Carnobacteriaceae</taxon>
        <taxon>Granulicatella</taxon>
    </lineage>
</organism>
<protein>
    <recommendedName>
        <fullName evidence="3">HD domain-containing protein</fullName>
    </recommendedName>
</protein>
<evidence type="ECO:0000256" key="1">
    <source>
        <dbReference type="ARBA" id="ARBA00022801"/>
    </source>
</evidence>
<dbReference type="Pfam" id="PF01966">
    <property type="entry name" value="HD"/>
    <property type="match status" value="1"/>
</dbReference>
<proteinExistence type="predicted"/>
<dbReference type="InterPro" id="IPR006674">
    <property type="entry name" value="HD_domain"/>
</dbReference>
<keyword evidence="2" id="KW-0540">Nuclease</keyword>
<dbReference type="CDD" id="cd00077">
    <property type="entry name" value="HDc"/>
    <property type="match status" value="1"/>
</dbReference>
<dbReference type="InterPro" id="IPR003607">
    <property type="entry name" value="HD/PDEase_dom"/>
</dbReference>
<gene>
    <name evidence="4" type="ORF">HMPREF0446_00814</name>
</gene>
<keyword evidence="2" id="KW-0269">Exonuclease</keyword>
<evidence type="ECO:0000259" key="3">
    <source>
        <dbReference type="PROSITE" id="PS51831"/>
    </source>
</evidence>
<reference evidence="4" key="2">
    <citation type="submission" date="2011-10" db="EMBL/GenBank/DDBJ databases">
        <title>The Genome Sequence of Granulicatella elegans ATCC 700633.</title>
        <authorList>
            <consortium name="The Broad Institute Genome Sequencing Platform"/>
            <consortium name="The Broad Institute Genome Sequencing Center for Infectious Disease"/>
            <person name="Earl A."/>
            <person name="Ward D."/>
            <person name="Feldgarden M."/>
            <person name="Gevers D."/>
            <person name="Sibley C.D."/>
            <person name="Field T.R."/>
            <person name="Grinwis M."/>
            <person name="Eshaghurshan C.S."/>
            <person name="Surette M.G."/>
            <person name="Young S.K."/>
            <person name="Zeng Q."/>
            <person name="Gargeya S."/>
            <person name="Fitzgerald M."/>
            <person name="Haas B."/>
            <person name="Abouelleil A."/>
            <person name="Alvarado L."/>
            <person name="Arachchi H.M."/>
            <person name="Berlin A."/>
            <person name="Brown A."/>
            <person name="Chapman S.B."/>
            <person name="Chen Z."/>
            <person name="Dunbar C."/>
            <person name="Freedman E."/>
            <person name="Gearin G."/>
            <person name="Goldberg J."/>
            <person name="Griggs A."/>
            <person name="Gujja S."/>
            <person name="Heiman D."/>
            <person name="Howarth C."/>
            <person name="Larson L."/>
            <person name="Lui A."/>
            <person name="MacDonald P.J.P."/>
            <person name="Montmayeur A."/>
            <person name="Murphy C."/>
            <person name="Neiman D."/>
            <person name="Pearson M."/>
            <person name="Priest M."/>
            <person name="Roberts A."/>
            <person name="Saif S."/>
            <person name="Shea T."/>
            <person name="Shenoy N."/>
            <person name="Sisk P."/>
            <person name="Stolte C."/>
            <person name="Sykes S."/>
            <person name="Wortman J."/>
            <person name="Nusbaum C."/>
            <person name="Birren B."/>
        </authorList>
    </citation>
    <scope>NUCLEOTIDE SEQUENCE [LARGE SCALE GENOMIC DNA]</scope>
    <source>
        <strain evidence="4">ATCC 700633</strain>
    </source>
</reference>